<dbReference type="Proteomes" id="UP000314294">
    <property type="component" value="Unassembled WGS sequence"/>
</dbReference>
<dbReference type="PANTHER" id="PTHR10183:SF329">
    <property type="entry name" value="CALPAIN-3"/>
    <property type="match status" value="1"/>
</dbReference>
<comment type="subunit">
    <text evidence="2">Homodimer.</text>
</comment>
<dbReference type="GO" id="GO:0005737">
    <property type="term" value="C:cytoplasm"/>
    <property type="evidence" value="ECO:0007669"/>
    <property type="project" value="UniProtKB-SubCell"/>
</dbReference>
<dbReference type="Gene3D" id="2.60.120.380">
    <property type="match status" value="1"/>
</dbReference>
<dbReference type="InterPro" id="IPR022684">
    <property type="entry name" value="Calpain_cysteine_protease"/>
</dbReference>
<dbReference type="GO" id="GO:0004198">
    <property type="term" value="F:calcium-dependent cysteine-type endopeptidase activity"/>
    <property type="evidence" value="ECO:0007669"/>
    <property type="project" value="UniProtKB-UniRule"/>
</dbReference>
<accession>A0A4Z2E036</accession>
<gene>
    <name evidence="4" type="primary">CAPN3_3</name>
    <name evidence="4" type="ORF">EYF80_067810</name>
</gene>
<dbReference type="GO" id="GO:0006508">
    <property type="term" value="P:proteolysis"/>
    <property type="evidence" value="ECO:0007669"/>
    <property type="project" value="UniProtKB-UniRule"/>
</dbReference>
<comment type="caution">
    <text evidence="4">The sequence shown here is derived from an EMBL/GenBank/DDBJ whole genome shotgun (WGS) entry which is preliminary data.</text>
</comment>
<reference evidence="4 5" key="1">
    <citation type="submission" date="2019-03" db="EMBL/GenBank/DDBJ databases">
        <title>First draft genome of Liparis tanakae, snailfish: a comprehensive survey of snailfish specific genes.</title>
        <authorList>
            <person name="Kim W."/>
            <person name="Song I."/>
            <person name="Jeong J.-H."/>
            <person name="Kim D."/>
            <person name="Kim S."/>
            <person name="Ryu S."/>
            <person name="Song J.Y."/>
            <person name="Lee S.K."/>
        </authorList>
    </citation>
    <scope>NUCLEOTIDE SEQUENCE [LARGE SCALE GENOMIC DNA]</scope>
    <source>
        <tissue evidence="4">Muscle</tissue>
    </source>
</reference>
<comment type="catalytic activity">
    <reaction evidence="2">
        <text>Broad endopeptidase activity.</text>
        <dbReference type="EC" id="3.4.22.54"/>
    </reaction>
</comment>
<keyword evidence="2" id="KW-0963">Cytoplasm</keyword>
<sequence length="97" mass="10987">MTFKAGNETLKLNAPCPADTFWTNPQYRLRLLEEDDDPEDNEVGCTFVVSLMQKNRRKERKLGANLFTIGFAIYEVRRHGDAAWRASSPAGRSVPEA</sequence>
<comment type="function">
    <text evidence="2">Calcium-regulated non-lysosomal thiol-protease.</text>
</comment>
<keyword evidence="2" id="KW-0788">Thiol protease</keyword>
<dbReference type="OrthoDB" id="424753at2759"/>
<evidence type="ECO:0000313" key="5">
    <source>
        <dbReference type="Proteomes" id="UP000314294"/>
    </source>
</evidence>
<keyword evidence="2" id="KW-0479">Metal-binding</keyword>
<dbReference type="SUPFAM" id="SSF49758">
    <property type="entry name" value="Calpain large subunit, middle domain (domain III)"/>
    <property type="match status" value="1"/>
</dbReference>
<dbReference type="AlphaFoldDB" id="A0A4Z2E036"/>
<dbReference type="InterPro" id="IPR036213">
    <property type="entry name" value="Calpain_III_sf"/>
</dbReference>
<organism evidence="4 5">
    <name type="scientific">Liparis tanakae</name>
    <name type="common">Tanaka's snailfish</name>
    <dbReference type="NCBI Taxonomy" id="230148"/>
    <lineage>
        <taxon>Eukaryota</taxon>
        <taxon>Metazoa</taxon>
        <taxon>Chordata</taxon>
        <taxon>Craniata</taxon>
        <taxon>Vertebrata</taxon>
        <taxon>Euteleostomi</taxon>
        <taxon>Actinopterygii</taxon>
        <taxon>Neopterygii</taxon>
        <taxon>Teleostei</taxon>
        <taxon>Neoteleostei</taxon>
        <taxon>Acanthomorphata</taxon>
        <taxon>Eupercaria</taxon>
        <taxon>Perciformes</taxon>
        <taxon>Cottioidei</taxon>
        <taxon>Cottales</taxon>
        <taxon>Liparidae</taxon>
        <taxon>Liparis</taxon>
    </lineage>
</organism>
<evidence type="ECO:0000313" key="4">
    <source>
        <dbReference type="EMBL" id="TNN22077.1"/>
    </source>
</evidence>
<dbReference type="Pfam" id="PF01067">
    <property type="entry name" value="Calpain_III"/>
    <property type="match status" value="1"/>
</dbReference>
<keyword evidence="2" id="KW-0106">Calcium</keyword>
<proteinExistence type="inferred from homology"/>
<protein>
    <recommendedName>
        <fullName evidence="2">Calpain-3</fullName>
        <ecNumber evidence="2">3.4.22.54</ecNumber>
    </recommendedName>
</protein>
<comment type="subcellular location">
    <subcellularLocation>
        <location evidence="2">Cytoplasm</location>
    </subcellularLocation>
</comment>
<dbReference type="PANTHER" id="PTHR10183">
    <property type="entry name" value="CALPAIN"/>
    <property type="match status" value="1"/>
</dbReference>
<evidence type="ECO:0000256" key="2">
    <source>
        <dbReference type="RuleBase" id="RU367132"/>
    </source>
</evidence>
<comment type="similarity">
    <text evidence="1 2">Belongs to the peptidase C2 family.</text>
</comment>
<feature type="domain" description="Peptidase C2 calpain" evidence="3">
    <location>
        <begin position="6"/>
        <end position="97"/>
    </location>
</feature>
<keyword evidence="2" id="KW-0378">Hydrolase</keyword>
<dbReference type="SMART" id="SM00720">
    <property type="entry name" value="calpain_III"/>
    <property type="match status" value="1"/>
</dbReference>
<dbReference type="EMBL" id="SRLO01024340">
    <property type="protein sequence ID" value="TNN22077.1"/>
    <property type="molecule type" value="Genomic_DNA"/>
</dbReference>
<name>A0A4Z2E036_9TELE</name>
<dbReference type="InterPro" id="IPR022683">
    <property type="entry name" value="Calpain_III"/>
</dbReference>
<dbReference type="GO" id="GO:0043066">
    <property type="term" value="P:negative regulation of apoptotic process"/>
    <property type="evidence" value="ECO:0007669"/>
    <property type="project" value="TreeGrafter"/>
</dbReference>
<dbReference type="GO" id="GO:0005509">
    <property type="term" value="F:calcium ion binding"/>
    <property type="evidence" value="ECO:0007669"/>
    <property type="project" value="UniProtKB-UniRule"/>
</dbReference>
<dbReference type="InterPro" id="IPR022682">
    <property type="entry name" value="Calpain_domain_III"/>
</dbReference>
<keyword evidence="5" id="KW-1185">Reference proteome</keyword>
<evidence type="ECO:0000256" key="1">
    <source>
        <dbReference type="ARBA" id="ARBA00007623"/>
    </source>
</evidence>
<evidence type="ECO:0000259" key="3">
    <source>
        <dbReference type="SMART" id="SM00720"/>
    </source>
</evidence>
<keyword evidence="2" id="KW-0645">Protease</keyword>
<dbReference type="EC" id="3.4.22.54" evidence="2"/>